<reference evidence="9 10" key="1">
    <citation type="journal article" date="2018" name="Nat. Ecol. Evol.">
        <title>Shark genomes provide insights into elasmobranch evolution and the origin of vertebrates.</title>
        <authorList>
            <person name="Hara Y"/>
            <person name="Yamaguchi K"/>
            <person name="Onimaru K"/>
            <person name="Kadota M"/>
            <person name="Koyanagi M"/>
            <person name="Keeley SD"/>
            <person name="Tatsumi K"/>
            <person name="Tanaka K"/>
            <person name="Motone F"/>
            <person name="Kageyama Y"/>
            <person name="Nozu R"/>
            <person name="Adachi N"/>
            <person name="Nishimura O"/>
            <person name="Nakagawa R"/>
            <person name="Tanegashima C"/>
            <person name="Kiyatake I"/>
            <person name="Matsumoto R"/>
            <person name="Murakumo K"/>
            <person name="Nishida K"/>
            <person name="Terakita A"/>
            <person name="Kuratani S"/>
            <person name="Sato K"/>
            <person name="Hyodo S Kuraku.S."/>
        </authorList>
    </citation>
    <scope>NUCLEOTIDE SEQUENCE [LARGE SCALE GENOMIC DNA]</scope>
</reference>
<dbReference type="AlphaFoldDB" id="A0A401SKS0"/>
<protein>
    <recommendedName>
        <fullName evidence="6">Calponin</fullName>
    </recommendedName>
</protein>
<dbReference type="GO" id="GO:0051015">
    <property type="term" value="F:actin filament binding"/>
    <property type="evidence" value="ECO:0007669"/>
    <property type="project" value="TreeGrafter"/>
</dbReference>
<comment type="similarity">
    <text evidence="1 6">Belongs to the calponin family.</text>
</comment>
<dbReference type="GO" id="GO:0031032">
    <property type="term" value="P:actomyosin structure organization"/>
    <property type="evidence" value="ECO:0007669"/>
    <property type="project" value="InterPro"/>
</dbReference>
<gene>
    <name evidence="9" type="ORF">chiPu_0009435</name>
</gene>
<dbReference type="STRING" id="137246.A0A401SKS0"/>
<dbReference type="SMART" id="SM00033">
    <property type="entry name" value="CH"/>
    <property type="match status" value="1"/>
</dbReference>
<dbReference type="InterPro" id="IPR001997">
    <property type="entry name" value="Calponin/LIMCH1"/>
</dbReference>
<dbReference type="PROSITE" id="PS01052">
    <property type="entry name" value="CALPONIN_1"/>
    <property type="match status" value="1"/>
</dbReference>
<dbReference type="GO" id="GO:0015629">
    <property type="term" value="C:actin cytoskeleton"/>
    <property type="evidence" value="ECO:0007669"/>
    <property type="project" value="TreeGrafter"/>
</dbReference>
<feature type="domain" description="Calponin-homology (CH)" evidence="8">
    <location>
        <begin position="26"/>
        <end position="133"/>
    </location>
</feature>
<evidence type="ECO:0000256" key="4">
    <source>
        <dbReference type="ARBA" id="ARBA00023203"/>
    </source>
</evidence>
<evidence type="ECO:0000259" key="8">
    <source>
        <dbReference type="PROSITE" id="PS50021"/>
    </source>
</evidence>
<evidence type="ECO:0000256" key="6">
    <source>
        <dbReference type="RuleBase" id="RU361224"/>
    </source>
</evidence>
<sequence>MAHFNRGPAYGLTAEVRNKILQKYDPQKEEELRVWIEEVTGRRLGENFQLSLKDGVILCMLMNKLQPNSIKKINESKLNWHQLENIGNFIKAIQSYGMKPHDIFEANDLFENGNMTQVQTTLLALASLMGTNKCASQAGMTAYGTRRHLYDPKTHTEKPYDQTTISLQMGTNKGASQAGMTAPGTRRHIYDQKVSTEKCDTSTISLQMGTNKGASQTGMTVYGLGRQVYDSKYCATPTEPIIHNGSQGTNGSEYSDGDYQGEYPDDYPLEYQDEYQGDYRGDYSDHGVDY</sequence>
<evidence type="ECO:0000256" key="7">
    <source>
        <dbReference type="SAM" id="MobiDB-lite"/>
    </source>
</evidence>
<dbReference type="InterPro" id="IPR036872">
    <property type="entry name" value="CH_dom_sf"/>
</dbReference>
<dbReference type="Gene3D" id="1.10.418.10">
    <property type="entry name" value="Calponin-like domain"/>
    <property type="match status" value="1"/>
</dbReference>
<dbReference type="EMBL" id="BEZZ01000335">
    <property type="protein sequence ID" value="GCC30981.1"/>
    <property type="molecule type" value="Genomic_DNA"/>
</dbReference>
<dbReference type="Proteomes" id="UP000287033">
    <property type="component" value="Unassembled WGS sequence"/>
</dbReference>
<evidence type="ECO:0000256" key="5">
    <source>
        <dbReference type="ARBA" id="ARBA00025109"/>
    </source>
</evidence>
<feature type="compositionally biased region" description="Acidic residues" evidence="7">
    <location>
        <begin position="263"/>
        <end position="276"/>
    </location>
</feature>
<dbReference type="SUPFAM" id="SSF47576">
    <property type="entry name" value="Calponin-homology domain, CH-domain"/>
    <property type="match status" value="1"/>
</dbReference>
<dbReference type="GO" id="GO:0005516">
    <property type="term" value="F:calmodulin binding"/>
    <property type="evidence" value="ECO:0007669"/>
    <property type="project" value="UniProtKB-KW"/>
</dbReference>
<evidence type="ECO:0000256" key="2">
    <source>
        <dbReference type="ARBA" id="ARBA00022737"/>
    </source>
</evidence>
<organism evidence="9 10">
    <name type="scientific">Chiloscyllium punctatum</name>
    <name type="common">Brownbanded bambooshark</name>
    <name type="synonym">Hemiscyllium punctatum</name>
    <dbReference type="NCBI Taxonomy" id="137246"/>
    <lineage>
        <taxon>Eukaryota</taxon>
        <taxon>Metazoa</taxon>
        <taxon>Chordata</taxon>
        <taxon>Craniata</taxon>
        <taxon>Vertebrata</taxon>
        <taxon>Chondrichthyes</taxon>
        <taxon>Elasmobranchii</taxon>
        <taxon>Galeomorphii</taxon>
        <taxon>Galeoidea</taxon>
        <taxon>Orectolobiformes</taxon>
        <taxon>Hemiscylliidae</taxon>
        <taxon>Chiloscyllium</taxon>
    </lineage>
</organism>
<keyword evidence="10" id="KW-1185">Reference proteome</keyword>
<dbReference type="OMA" id="DYPLEYQ"/>
<accession>A0A401SKS0</accession>
<dbReference type="InterPro" id="IPR050606">
    <property type="entry name" value="Calponin-like"/>
</dbReference>
<evidence type="ECO:0000256" key="3">
    <source>
        <dbReference type="ARBA" id="ARBA00022860"/>
    </source>
</evidence>
<comment type="function">
    <text evidence="5 6">Thin filament-associated protein that is implicated in the regulation and modulation of smooth muscle contraction. It is capable of binding to actin, calmodulin and tropomyosin. The interaction of calponin with actin inhibits the actomyosin Mg-ATPase activity.</text>
</comment>
<evidence type="ECO:0000313" key="10">
    <source>
        <dbReference type="Proteomes" id="UP000287033"/>
    </source>
</evidence>
<dbReference type="PROSITE" id="PS50021">
    <property type="entry name" value="CH"/>
    <property type="match status" value="1"/>
</dbReference>
<dbReference type="InterPro" id="IPR000557">
    <property type="entry name" value="Calponin_repeat"/>
</dbReference>
<dbReference type="Pfam" id="PF00307">
    <property type="entry name" value="CH"/>
    <property type="match status" value="1"/>
</dbReference>
<keyword evidence="3 6" id="KW-0112">Calmodulin-binding</keyword>
<dbReference type="InterPro" id="IPR003096">
    <property type="entry name" value="SM22_calponin"/>
</dbReference>
<feature type="compositionally biased region" description="Basic and acidic residues" evidence="7">
    <location>
        <begin position="277"/>
        <end position="290"/>
    </location>
</feature>
<dbReference type="Pfam" id="PF00402">
    <property type="entry name" value="Calponin"/>
    <property type="match status" value="3"/>
</dbReference>
<keyword evidence="2" id="KW-0677">Repeat</keyword>
<dbReference type="GO" id="GO:0007015">
    <property type="term" value="P:actin filament organization"/>
    <property type="evidence" value="ECO:0007669"/>
    <property type="project" value="TreeGrafter"/>
</dbReference>
<dbReference type="PANTHER" id="PTHR47385">
    <property type="entry name" value="CALPONIN"/>
    <property type="match status" value="1"/>
</dbReference>
<dbReference type="PRINTS" id="PR00889">
    <property type="entry name" value="CALPONIN"/>
</dbReference>
<dbReference type="PRINTS" id="PR00888">
    <property type="entry name" value="SM22CALPONIN"/>
</dbReference>
<dbReference type="PANTHER" id="PTHR47385:SF25">
    <property type="entry name" value="CALPONIN"/>
    <property type="match status" value="1"/>
</dbReference>
<evidence type="ECO:0000256" key="1">
    <source>
        <dbReference type="ARBA" id="ARBA00009631"/>
    </source>
</evidence>
<dbReference type="GO" id="GO:0005925">
    <property type="term" value="C:focal adhesion"/>
    <property type="evidence" value="ECO:0007669"/>
    <property type="project" value="TreeGrafter"/>
</dbReference>
<evidence type="ECO:0000313" key="9">
    <source>
        <dbReference type="EMBL" id="GCC30981.1"/>
    </source>
</evidence>
<comment type="caution">
    <text evidence="9">The sequence shown here is derived from an EMBL/GenBank/DDBJ whole genome shotgun (WGS) entry which is preliminary data.</text>
</comment>
<name>A0A401SKS0_CHIPU</name>
<keyword evidence="4 6" id="KW-0009">Actin-binding</keyword>
<proteinExistence type="inferred from homology"/>
<dbReference type="OrthoDB" id="21595at2759"/>
<dbReference type="InterPro" id="IPR001715">
    <property type="entry name" value="CH_dom"/>
</dbReference>
<feature type="region of interest" description="Disordered" evidence="7">
    <location>
        <begin position="240"/>
        <end position="290"/>
    </location>
</feature>
<dbReference type="PROSITE" id="PS51122">
    <property type="entry name" value="CALPONIN_2"/>
    <property type="match status" value="3"/>
</dbReference>
<feature type="compositionally biased region" description="Polar residues" evidence="7">
    <location>
        <begin position="244"/>
        <end position="253"/>
    </location>
</feature>